<dbReference type="AlphaFoldDB" id="A0A2P4S5F5"/>
<evidence type="ECO:0000313" key="2">
    <source>
        <dbReference type="Proteomes" id="UP000237246"/>
    </source>
</evidence>
<comment type="caution">
    <text evidence="1">The sequence shown here is derived from an EMBL/GenBank/DDBJ whole genome shotgun (WGS) entry which is preliminary data.</text>
</comment>
<dbReference type="EMBL" id="PPHD01104023">
    <property type="protein sequence ID" value="POI19324.1"/>
    <property type="molecule type" value="Genomic_DNA"/>
</dbReference>
<evidence type="ECO:0000313" key="1">
    <source>
        <dbReference type="EMBL" id="POI19324.1"/>
    </source>
</evidence>
<name>A0A2P4S5F5_BAMTH</name>
<organism evidence="1 2">
    <name type="scientific">Bambusicola thoracicus</name>
    <name type="common">Chinese bamboo-partridge</name>
    <name type="synonym">Perdix thoracica</name>
    <dbReference type="NCBI Taxonomy" id="9083"/>
    <lineage>
        <taxon>Eukaryota</taxon>
        <taxon>Metazoa</taxon>
        <taxon>Chordata</taxon>
        <taxon>Craniata</taxon>
        <taxon>Vertebrata</taxon>
        <taxon>Euteleostomi</taxon>
        <taxon>Archelosauria</taxon>
        <taxon>Archosauria</taxon>
        <taxon>Dinosauria</taxon>
        <taxon>Saurischia</taxon>
        <taxon>Theropoda</taxon>
        <taxon>Coelurosauria</taxon>
        <taxon>Aves</taxon>
        <taxon>Neognathae</taxon>
        <taxon>Galloanserae</taxon>
        <taxon>Galliformes</taxon>
        <taxon>Phasianidae</taxon>
        <taxon>Perdicinae</taxon>
        <taxon>Bambusicola</taxon>
    </lineage>
</organism>
<keyword evidence="2" id="KW-1185">Reference proteome</keyword>
<gene>
    <name evidence="1" type="ORF">CIB84_016929</name>
</gene>
<sequence length="221" mass="24694">MDLHLSNDKLCSTEESTAAKLVLCSRVVAQADSGSLPCGSCNKEELTAGFTTEFTGLRQALIYYFLLFLKAVSLRVPNLKAFQQHLATLRPNFSARFPMEEAAVGAPPSSPAGWGWWRHPFLQSHHQGGLGTSERAKDLVEWEQSEGLEGPRLVAVGSQISFPRQPCALDDLFPCVSLVVNEGRITLNIHLYHSYQQTVFTFCTQYSHVCEWFLRLPAIRH</sequence>
<proteinExistence type="predicted"/>
<protein>
    <submittedName>
        <fullName evidence="1">Uncharacterized protein</fullName>
    </submittedName>
</protein>
<dbReference type="Proteomes" id="UP000237246">
    <property type="component" value="Unassembled WGS sequence"/>
</dbReference>
<accession>A0A2P4S5F5</accession>
<reference evidence="1 2" key="1">
    <citation type="submission" date="2018-01" db="EMBL/GenBank/DDBJ databases">
        <title>Comparison of the Chinese Bamboo Partridge and Red Junglefowl genome sequences highlights the importance of demography in genome evolution.</title>
        <authorList>
            <person name="Tiley G.P."/>
            <person name="Kimball R.T."/>
            <person name="Braun E.L."/>
            <person name="Burleigh J.G."/>
        </authorList>
    </citation>
    <scope>NUCLEOTIDE SEQUENCE [LARGE SCALE GENOMIC DNA]</scope>
    <source>
        <strain evidence="1">RTK389</strain>
        <tissue evidence="1">Blood</tissue>
    </source>
</reference>